<sequence length="77" mass="8795">MRFLAYALFKGSLGTPRYRSILAEDHCFSCSSTLLHEDLSEQNRSEQVILKTIQKRIQMSSKSKGKGRGNSETERRS</sequence>
<dbReference type="AlphaFoldDB" id="A0A151N1F5"/>
<evidence type="ECO:0000313" key="3">
    <source>
        <dbReference type="Proteomes" id="UP000050525"/>
    </source>
</evidence>
<name>A0A151N1F5_ALLMI</name>
<reference evidence="2 3" key="1">
    <citation type="journal article" date="2012" name="Genome Biol.">
        <title>Sequencing three crocodilian genomes to illuminate the evolution of archosaurs and amniotes.</title>
        <authorList>
            <person name="St John J.A."/>
            <person name="Braun E.L."/>
            <person name="Isberg S.R."/>
            <person name="Miles L.G."/>
            <person name="Chong A.Y."/>
            <person name="Gongora J."/>
            <person name="Dalzell P."/>
            <person name="Moran C."/>
            <person name="Bed'hom B."/>
            <person name="Abzhanov A."/>
            <person name="Burgess S.C."/>
            <person name="Cooksey A.M."/>
            <person name="Castoe T.A."/>
            <person name="Crawford N.G."/>
            <person name="Densmore L.D."/>
            <person name="Drew J.C."/>
            <person name="Edwards S.V."/>
            <person name="Faircloth B.C."/>
            <person name="Fujita M.K."/>
            <person name="Greenwold M.J."/>
            <person name="Hoffmann F.G."/>
            <person name="Howard J.M."/>
            <person name="Iguchi T."/>
            <person name="Janes D.E."/>
            <person name="Khan S.Y."/>
            <person name="Kohno S."/>
            <person name="de Koning A.J."/>
            <person name="Lance S.L."/>
            <person name="McCarthy F.M."/>
            <person name="McCormack J.E."/>
            <person name="Merchant M.E."/>
            <person name="Peterson D.G."/>
            <person name="Pollock D.D."/>
            <person name="Pourmand N."/>
            <person name="Raney B.J."/>
            <person name="Roessler K.A."/>
            <person name="Sanford J.R."/>
            <person name="Sawyer R.H."/>
            <person name="Schmidt C.J."/>
            <person name="Triplett E.W."/>
            <person name="Tuberville T.D."/>
            <person name="Venegas-Anaya M."/>
            <person name="Howard J.T."/>
            <person name="Jarvis E.D."/>
            <person name="Guillette L.J.Jr."/>
            <person name="Glenn T.C."/>
            <person name="Green R.E."/>
            <person name="Ray D.A."/>
        </authorList>
    </citation>
    <scope>NUCLEOTIDE SEQUENCE [LARGE SCALE GENOMIC DNA]</scope>
    <source>
        <strain evidence="2">KSC_2009_1</strain>
    </source>
</reference>
<evidence type="ECO:0000256" key="1">
    <source>
        <dbReference type="SAM" id="MobiDB-lite"/>
    </source>
</evidence>
<protein>
    <submittedName>
        <fullName evidence="2">Uncharacterized protein</fullName>
    </submittedName>
</protein>
<comment type="caution">
    <text evidence="2">The sequence shown here is derived from an EMBL/GenBank/DDBJ whole genome shotgun (WGS) entry which is preliminary data.</text>
</comment>
<accession>A0A151N1F5</accession>
<dbReference type="EMBL" id="AKHW03004154">
    <property type="protein sequence ID" value="KYO30495.1"/>
    <property type="molecule type" value="Genomic_DNA"/>
</dbReference>
<gene>
    <name evidence="2" type="ORF">Y1Q_0008157</name>
</gene>
<dbReference type="Proteomes" id="UP000050525">
    <property type="component" value="Unassembled WGS sequence"/>
</dbReference>
<keyword evidence="3" id="KW-1185">Reference proteome</keyword>
<organism evidence="2 3">
    <name type="scientific">Alligator mississippiensis</name>
    <name type="common">American alligator</name>
    <dbReference type="NCBI Taxonomy" id="8496"/>
    <lineage>
        <taxon>Eukaryota</taxon>
        <taxon>Metazoa</taxon>
        <taxon>Chordata</taxon>
        <taxon>Craniata</taxon>
        <taxon>Vertebrata</taxon>
        <taxon>Euteleostomi</taxon>
        <taxon>Archelosauria</taxon>
        <taxon>Archosauria</taxon>
        <taxon>Crocodylia</taxon>
        <taxon>Alligatoridae</taxon>
        <taxon>Alligatorinae</taxon>
        <taxon>Alligator</taxon>
    </lineage>
</organism>
<feature type="region of interest" description="Disordered" evidence="1">
    <location>
        <begin position="56"/>
        <end position="77"/>
    </location>
</feature>
<evidence type="ECO:0000313" key="2">
    <source>
        <dbReference type="EMBL" id="KYO30495.1"/>
    </source>
</evidence>
<proteinExistence type="predicted"/>